<dbReference type="GO" id="GO:0009103">
    <property type="term" value="P:lipopolysaccharide biosynthetic process"/>
    <property type="evidence" value="ECO:0007669"/>
    <property type="project" value="UniProtKB-ARBA"/>
</dbReference>
<accession>A0A9D7PQQ0</accession>
<evidence type="ECO:0000256" key="2">
    <source>
        <dbReference type="ARBA" id="ARBA00022475"/>
    </source>
</evidence>
<dbReference type="AlphaFoldDB" id="A0A9D7PQQ0"/>
<feature type="transmembrane region" description="Helical" evidence="8">
    <location>
        <begin position="173"/>
        <end position="206"/>
    </location>
</feature>
<dbReference type="PANTHER" id="PTHR33908:SF11">
    <property type="entry name" value="MEMBRANE PROTEIN"/>
    <property type="match status" value="1"/>
</dbReference>
<evidence type="ECO:0000256" key="1">
    <source>
        <dbReference type="ARBA" id="ARBA00004651"/>
    </source>
</evidence>
<evidence type="ECO:0000256" key="4">
    <source>
        <dbReference type="ARBA" id="ARBA00022679"/>
    </source>
</evidence>
<protein>
    <recommendedName>
        <fullName evidence="11">Glycosyltransferase RgtA/B/C/D-like domain-containing protein</fullName>
    </recommendedName>
</protein>
<comment type="subcellular location">
    <subcellularLocation>
        <location evidence="1">Cell membrane</location>
        <topology evidence="1">Multi-pass membrane protein</topology>
    </subcellularLocation>
</comment>
<feature type="transmembrane region" description="Helical" evidence="8">
    <location>
        <begin position="426"/>
        <end position="447"/>
    </location>
</feature>
<dbReference type="InterPro" id="IPR050297">
    <property type="entry name" value="LipidA_mod_glycosyltrf_83"/>
</dbReference>
<dbReference type="GO" id="GO:0005886">
    <property type="term" value="C:plasma membrane"/>
    <property type="evidence" value="ECO:0007669"/>
    <property type="project" value="UniProtKB-SubCell"/>
</dbReference>
<feature type="transmembrane region" description="Helical" evidence="8">
    <location>
        <begin position="213"/>
        <end position="238"/>
    </location>
</feature>
<feature type="transmembrane region" description="Helical" evidence="8">
    <location>
        <begin position="124"/>
        <end position="143"/>
    </location>
</feature>
<keyword evidence="4" id="KW-0808">Transferase</keyword>
<evidence type="ECO:0008006" key="11">
    <source>
        <dbReference type="Google" id="ProtNLM"/>
    </source>
</evidence>
<evidence type="ECO:0000256" key="7">
    <source>
        <dbReference type="ARBA" id="ARBA00023136"/>
    </source>
</evidence>
<evidence type="ECO:0000256" key="8">
    <source>
        <dbReference type="SAM" id="Phobius"/>
    </source>
</evidence>
<comment type="caution">
    <text evidence="9">The sequence shown here is derived from an EMBL/GenBank/DDBJ whole genome shotgun (WGS) entry which is preliminary data.</text>
</comment>
<feature type="transmembrane region" description="Helical" evidence="8">
    <location>
        <begin position="397"/>
        <end position="414"/>
    </location>
</feature>
<proteinExistence type="predicted"/>
<reference evidence="9" key="1">
    <citation type="submission" date="2020-10" db="EMBL/GenBank/DDBJ databases">
        <title>Connecting structure to function with the recovery of over 1000 high-quality activated sludge metagenome-assembled genomes encoding full-length rRNA genes using long-read sequencing.</title>
        <authorList>
            <person name="Singleton C.M."/>
            <person name="Petriglieri F."/>
            <person name="Kristensen J.M."/>
            <person name="Kirkegaard R.H."/>
            <person name="Michaelsen T.Y."/>
            <person name="Andersen M.H."/>
            <person name="Karst S.M."/>
            <person name="Dueholm M.S."/>
            <person name="Nielsen P.H."/>
            <person name="Albertsen M."/>
        </authorList>
    </citation>
    <scope>NUCLEOTIDE SEQUENCE</scope>
    <source>
        <strain evidence="9">Hirt_18-Q3-R61-65_BATAC.395</strain>
    </source>
</reference>
<sequence>MNERISNGFPLPPRGWPLVALLALFILAGLFGHDPWKNDDAVTIGVAADMLQRGHWLVPHLADRPYPDAPLYYWTAALTGALFSWLLPLHDAIRLASGLWVALTLFLLYRAGREWHGSEPAPHEFAIASTLAMAGCLGFLVHAHEAQPMLVSLAGHAAAYWALALLRRKPGRAAIIFGLALGLGFLGNGFAPMLALLPVGLVALWLAEDRAKAALALSGGVALGLAIATPWPLLLAALDPNFFWRWLASEYTQIGRPANMLHTAWDYLTMLPWFAWPALPLALWTLRSKRRFLREASYRLPLLATVAVWLSLSVTFEARSSSALLLLPPLALLAAPGVATLRRGAANAFDWFGVMTFSFFCALVWVGWSAMVTGTPERLAARVVKLAPGFVGEFRPIPFAIALAVTLAWAWMLTTGQRQRSPWRGLVHWLGGLTALWLLLMSLWLPWIEYGKSYRSVGTALKTALPARYGCVIGRNLSDSNRALIDYFAGIAVRRENVASSDRCNWLLTLRDARGGRNLELTGWQLVTELRRPAERSERFVLYKREPGQATPKE</sequence>
<gene>
    <name evidence="9" type="ORF">IPL58_11820</name>
</gene>
<keyword evidence="2" id="KW-1003">Cell membrane</keyword>
<feature type="transmembrane region" description="Helical" evidence="8">
    <location>
        <begin position="348"/>
        <end position="368"/>
    </location>
</feature>
<feature type="transmembrane region" description="Helical" evidence="8">
    <location>
        <begin position="298"/>
        <end position="316"/>
    </location>
</feature>
<evidence type="ECO:0000313" key="9">
    <source>
        <dbReference type="EMBL" id="MBK8524711.1"/>
    </source>
</evidence>
<feature type="transmembrane region" description="Helical" evidence="8">
    <location>
        <begin position="95"/>
        <end position="112"/>
    </location>
</feature>
<feature type="transmembrane region" description="Helical" evidence="8">
    <location>
        <begin position="71"/>
        <end position="88"/>
    </location>
</feature>
<evidence type="ECO:0000313" key="10">
    <source>
        <dbReference type="Proteomes" id="UP000886689"/>
    </source>
</evidence>
<keyword evidence="3" id="KW-0328">Glycosyltransferase</keyword>
<name>A0A9D7PQQ0_9PROT</name>
<keyword evidence="7 8" id="KW-0472">Membrane</keyword>
<evidence type="ECO:0000256" key="6">
    <source>
        <dbReference type="ARBA" id="ARBA00022989"/>
    </source>
</evidence>
<keyword evidence="6 8" id="KW-1133">Transmembrane helix</keyword>
<keyword evidence="5 8" id="KW-0812">Transmembrane</keyword>
<feature type="transmembrane region" description="Helical" evidence="8">
    <location>
        <begin position="150"/>
        <end position="167"/>
    </location>
</feature>
<feature type="transmembrane region" description="Helical" evidence="8">
    <location>
        <begin position="267"/>
        <end position="286"/>
    </location>
</feature>
<dbReference type="GO" id="GO:0016763">
    <property type="term" value="F:pentosyltransferase activity"/>
    <property type="evidence" value="ECO:0007669"/>
    <property type="project" value="TreeGrafter"/>
</dbReference>
<evidence type="ECO:0000256" key="5">
    <source>
        <dbReference type="ARBA" id="ARBA00022692"/>
    </source>
</evidence>
<feature type="transmembrane region" description="Helical" evidence="8">
    <location>
        <begin position="322"/>
        <end position="341"/>
    </location>
</feature>
<dbReference type="Proteomes" id="UP000886689">
    <property type="component" value="Unassembled WGS sequence"/>
</dbReference>
<dbReference type="EMBL" id="JADJUC010000013">
    <property type="protein sequence ID" value="MBK8524711.1"/>
    <property type="molecule type" value="Genomic_DNA"/>
</dbReference>
<dbReference type="PANTHER" id="PTHR33908">
    <property type="entry name" value="MANNOSYLTRANSFERASE YKCB-RELATED"/>
    <property type="match status" value="1"/>
</dbReference>
<evidence type="ECO:0000256" key="3">
    <source>
        <dbReference type="ARBA" id="ARBA00022676"/>
    </source>
</evidence>
<organism evidence="9 10">
    <name type="scientific">Candidatus Proximibacter danicus</name>
    <dbReference type="NCBI Taxonomy" id="2954365"/>
    <lineage>
        <taxon>Bacteria</taxon>
        <taxon>Pseudomonadati</taxon>
        <taxon>Pseudomonadota</taxon>
        <taxon>Betaproteobacteria</taxon>
        <taxon>Candidatus Proximibacter</taxon>
    </lineage>
</organism>